<dbReference type="Proteomes" id="UP000048289">
    <property type="component" value="Unassembled WGS sequence"/>
</dbReference>
<protein>
    <submittedName>
        <fullName evidence="2">Uncharacterized protein</fullName>
    </submittedName>
</protein>
<feature type="compositionally biased region" description="Polar residues" evidence="1">
    <location>
        <begin position="8"/>
        <end position="18"/>
    </location>
</feature>
<sequence>MVKPLTASVESGQSSPSLSTGGGCTAAVGVGVSGFWPCGGAAAALPSVCPAGWGAWGAGEPGWLWAEAGLSALTGLAPALLSTKAMTMATAIPTTTTAMPRASPLRRQ</sequence>
<accession>A0A654T5L7</accession>
<evidence type="ECO:0000313" key="3">
    <source>
        <dbReference type="Proteomes" id="UP000048289"/>
    </source>
</evidence>
<dbReference type="PROSITE" id="PS51257">
    <property type="entry name" value="PROKAR_LIPOPROTEIN"/>
    <property type="match status" value="1"/>
</dbReference>
<feature type="region of interest" description="Disordered" evidence="1">
    <location>
        <begin position="1"/>
        <end position="22"/>
    </location>
</feature>
<dbReference type="EMBL" id="CFOE01000060">
    <property type="protein sequence ID" value="CFE37503.1"/>
    <property type="molecule type" value="Genomic_DNA"/>
</dbReference>
<reference evidence="2 3" key="1">
    <citation type="submission" date="2015-03" db="EMBL/GenBank/DDBJ databases">
        <authorList>
            <consortium name="Pathogen Informatics"/>
        </authorList>
    </citation>
    <scope>NUCLEOTIDE SEQUENCE [LARGE SCALE GENOMIC DNA]</scope>
    <source>
        <strain evidence="2 3">G09901357</strain>
    </source>
</reference>
<name>A0A654T5L7_MYCTX</name>
<evidence type="ECO:0000313" key="2">
    <source>
        <dbReference type="EMBL" id="CFE37503.1"/>
    </source>
</evidence>
<gene>
    <name evidence="2" type="ORF">ERS007681_00759</name>
</gene>
<evidence type="ECO:0000256" key="1">
    <source>
        <dbReference type="SAM" id="MobiDB-lite"/>
    </source>
</evidence>
<dbReference type="AlphaFoldDB" id="A0A654T5L7"/>
<organism evidence="2 3">
    <name type="scientific">Mycobacterium tuberculosis</name>
    <dbReference type="NCBI Taxonomy" id="1773"/>
    <lineage>
        <taxon>Bacteria</taxon>
        <taxon>Bacillati</taxon>
        <taxon>Actinomycetota</taxon>
        <taxon>Actinomycetes</taxon>
        <taxon>Mycobacteriales</taxon>
        <taxon>Mycobacteriaceae</taxon>
        <taxon>Mycobacterium</taxon>
        <taxon>Mycobacterium tuberculosis complex</taxon>
    </lineage>
</organism>
<proteinExistence type="predicted"/>